<sequence>MGVVSAAVALGTFLAVNNTTEAGTPPPVELFQVQQAPGNTP</sequence>
<proteinExistence type="predicted"/>
<accession>A0ABW7YXI2</accession>
<gene>
    <name evidence="1" type="ORF">ACIBG2_24875</name>
</gene>
<name>A0ABW7YXI2_9ACTN</name>
<dbReference type="RefSeq" id="WP_281367892.1">
    <property type="nucleotide sequence ID" value="NZ_JBITGY010000006.1"/>
</dbReference>
<dbReference type="Proteomes" id="UP001612741">
    <property type="component" value="Unassembled WGS sequence"/>
</dbReference>
<evidence type="ECO:0000313" key="1">
    <source>
        <dbReference type="EMBL" id="MFI6500634.1"/>
    </source>
</evidence>
<comment type="caution">
    <text evidence="1">The sequence shown here is derived from an EMBL/GenBank/DDBJ whole genome shotgun (WGS) entry which is preliminary data.</text>
</comment>
<organism evidence="1 2">
    <name type="scientific">Nonomuraea typhae</name>
    <dbReference type="NCBI Taxonomy" id="2603600"/>
    <lineage>
        <taxon>Bacteria</taxon>
        <taxon>Bacillati</taxon>
        <taxon>Actinomycetota</taxon>
        <taxon>Actinomycetes</taxon>
        <taxon>Streptosporangiales</taxon>
        <taxon>Streptosporangiaceae</taxon>
        <taxon>Nonomuraea</taxon>
    </lineage>
</organism>
<dbReference type="EMBL" id="JBITGY010000006">
    <property type="protein sequence ID" value="MFI6500634.1"/>
    <property type="molecule type" value="Genomic_DNA"/>
</dbReference>
<reference evidence="1 2" key="1">
    <citation type="submission" date="2024-10" db="EMBL/GenBank/DDBJ databases">
        <title>The Natural Products Discovery Center: Release of the First 8490 Sequenced Strains for Exploring Actinobacteria Biosynthetic Diversity.</title>
        <authorList>
            <person name="Kalkreuter E."/>
            <person name="Kautsar S.A."/>
            <person name="Yang D."/>
            <person name="Bader C.D."/>
            <person name="Teijaro C.N."/>
            <person name="Fluegel L."/>
            <person name="Davis C.M."/>
            <person name="Simpson J.R."/>
            <person name="Lauterbach L."/>
            <person name="Steele A.D."/>
            <person name="Gui C."/>
            <person name="Meng S."/>
            <person name="Li G."/>
            <person name="Viehrig K."/>
            <person name="Ye F."/>
            <person name="Su P."/>
            <person name="Kiefer A.F."/>
            <person name="Nichols A."/>
            <person name="Cepeda A.J."/>
            <person name="Yan W."/>
            <person name="Fan B."/>
            <person name="Jiang Y."/>
            <person name="Adhikari A."/>
            <person name="Zheng C.-J."/>
            <person name="Schuster L."/>
            <person name="Cowan T.M."/>
            <person name="Smanski M.J."/>
            <person name="Chevrette M.G."/>
            <person name="De Carvalho L.P.S."/>
            <person name="Shen B."/>
        </authorList>
    </citation>
    <scope>NUCLEOTIDE SEQUENCE [LARGE SCALE GENOMIC DNA]</scope>
    <source>
        <strain evidence="1 2">NPDC050545</strain>
    </source>
</reference>
<evidence type="ECO:0000313" key="2">
    <source>
        <dbReference type="Proteomes" id="UP001612741"/>
    </source>
</evidence>
<keyword evidence="2" id="KW-1185">Reference proteome</keyword>
<evidence type="ECO:0008006" key="3">
    <source>
        <dbReference type="Google" id="ProtNLM"/>
    </source>
</evidence>
<protein>
    <recommendedName>
        <fullName evidence="3">DUF2613 family protein</fullName>
    </recommendedName>
</protein>